<keyword evidence="3" id="KW-1185">Reference proteome</keyword>
<dbReference type="SUPFAM" id="SSF50129">
    <property type="entry name" value="GroES-like"/>
    <property type="match status" value="1"/>
</dbReference>
<organism evidence="2 3">
    <name type="scientific">Debaryomyces fabryi</name>
    <dbReference type="NCBI Taxonomy" id="58627"/>
    <lineage>
        <taxon>Eukaryota</taxon>
        <taxon>Fungi</taxon>
        <taxon>Dikarya</taxon>
        <taxon>Ascomycota</taxon>
        <taxon>Saccharomycotina</taxon>
        <taxon>Pichiomycetes</taxon>
        <taxon>Debaryomycetaceae</taxon>
        <taxon>Debaryomyces</taxon>
    </lineage>
</organism>
<dbReference type="OrthoDB" id="9992527at2759"/>
<evidence type="ECO:0000313" key="3">
    <source>
        <dbReference type="Proteomes" id="UP000054251"/>
    </source>
</evidence>
<dbReference type="Gene3D" id="3.40.50.720">
    <property type="entry name" value="NAD(P)-binding Rossmann-like Domain"/>
    <property type="match status" value="1"/>
</dbReference>
<dbReference type="RefSeq" id="XP_015465770.1">
    <property type="nucleotide sequence ID" value="XM_015613403.1"/>
</dbReference>
<dbReference type="GeneID" id="26841583"/>
<evidence type="ECO:0000259" key="1">
    <source>
        <dbReference type="SMART" id="SM00829"/>
    </source>
</evidence>
<dbReference type="Proteomes" id="UP000054251">
    <property type="component" value="Unassembled WGS sequence"/>
</dbReference>
<evidence type="ECO:0000313" key="2">
    <source>
        <dbReference type="EMBL" id="KRZ99667.1"/>
    </source>
</evidence>
<gene>
    <name evidence="2" type="ORF">AC631_04574</name>
</gene>
<dbReference type="Pfam" id="PF08240">
    <property type="entry name" value="ADH_N"/>
    <property type="match status" value="1"/>
</dbReference>
<comment type="caution">
    <text evidence="2">The sequence shown here is derived from an EMBL/GenBank/DDBJ whole genome shotgun (WGS) entry which is preliminary data.</text>
</comment>
<dbReference type="InterPro" id="IPR047122">
    <property type="entry name" value="Trans-enoyl_RdTase-like"/>
</dbReference>
<accession>A0A0V1PTT8</accession>
<reference evidence="2 3" key="1">
    <citation type="submission" date="2015-11" db="EMBL/GenBank/DDBJ databases">
        <title>The genome of Debaryomyces fabryi.</title>
        <authorList>
            <person name="Tafer H."/>
            <person name="Lopandic K."/>
        </authorList>
    </citation>
    <scope>NUCLEOTIDE SEQUENCE [LARGE SCALE GENOMIC DNA]</scope>
    <source>
        <strain evidence="2 3">CBS 789</strain>
    </source>
</reference>
<dbReference type="InterPro" id="IPR013154">
    <property type="entry name" value="ADH-like_N"/>
</dbReference>
<dbReference type="InterPro" id="IPR011032">
    <property type="entry name" value="GroES-like_sf"/>
</dbReference>
<protein>
    <recommendedName>
        <fullName evidence="1">Enoyl reductase (ER) domain-containing protein</fullName>
    </recommendedName>
</protein>
<dbReference type="Gene3D" id="3.90.180.10">
    <property type="entry name" value="Medium-chain alcohol dehydrogenases, catalytic domain"/>
    <property type="match status" value="1"/>
</dbReference>
<dbReference type="PANTHER" id="PTHR45348:SF2">
    <property type="entry name" value="ZINC-TYPE ALCOHOL DEHYDROGENASE-LIKE PROTEIN C2E1P3.01"/>
    <property type="match status" value="1"/>
</dbReference>
<name>A0A0V1PTT8_9ASCO</name>
<dbReference type="InterPro" id="IPR020843">
    <property type="entry name" value="ER"/>
</dbReference>
<feature type="domain" description="Enoyl reductase (ER)" evidence="1">
    <location>
        <begin position="13"/>
        <end position="401"/>
    </location>
</feature>
<dbReference type="EMBL" id="LMYN01000127">
    <property type="protein sequence ID" value="KRZ99667.1"/>
    <property type="molecule type" value="Genomic_DNA"/>
</dbReference>
<dbReference type="InterPro" id="IPR013149">
    <property type="entry name" value="ADH-like_C"/>
</dbReference>
<dbReference type="AlphaFoldDB" id="A0A0V1PTT8"/>
<dbReference type="CDD" id="cd08249">
    <property type="entry name" value="enoyl_reductase_like"/>
    <property type="match status" value="1"/>
</dbReference>
<proteinExistence type="predicted"/>
<dbReference type="SMART" id="SM00829">
    <property type="entry name" value="PKS_ER"/>
    <property type="match status" value="1"/>
</dbReference>
<dbReference type="PANTHER" id="PTHR45348">
    <property type="entry name" value="HYPOTHETICAL OXIDOREDUCTASE (EUROFUNG)"/>
    <property type="match status" value="1"/>
</dbReference>
<dbReference type="Pfam" id="PF00107">
    <property type="entry name" value="ADH_zinc_N"/>
    <property type="match status" value="1"/>
</dbReference>
<sequence>MKVNEGAVVTGSRNLQKLVAIKETPYPKLEDDMIIVKVVAYAVNPTDWKHIFPESFASHLVSEFAKKFGLGFRRLECPLGYIGSRIGYFVGKNLTIAQKGVVVGSDVSGIVEEIGKNVTGFKKGDIVASSLHGGMNTNGGFSKYVMVSSNATIKFPDSQILKEALSQGYHPSTTINSFEAAASVPVGLKTIALSFHDNFKIPTNKDENKNDYILIWGGATATGIMAIQIAKLVYGINVITTASKKNHSALIALGADKVFDYNDDRVIEKLKKAGEGRIKYGLDCVSNVDTFQSVYDATEGSEGVCVDNLLFLNKKTISIKPERKVRFAITNGYLVDGRKHFGEKASPEMIKSYLQFWNDHLPLVLDKIKTAPLEVLPAGLESANEGLNLLIENKVSGKKVVFRNKE</sequence>
<dbReference type="SUPFAM" id="SSF51735">
    <property type="entry name" value="NAD(P)-binding Rossmann-fold domains"/>
    <property type="match status" value="1"/>
</dbReference>
<dbReference type="InterPro" id="IPR036291">
    <property type="entry name" value="NAD(P)-bd_dom_sf"/>
</dbReference>
<dbReference type="GO" id="GO:0016651">
    <property type="term" value="F:oxidoreductase activity, acting on NAD(P)H"/>
    <property type="evidence" value="ECO:0007669"/>
    <property type="project" value="InterPro"/>
</dbReference>